<name>F7QZS8_9LACO</name>
<proteinExistence type="predicted"/>
<gene>
    <name evidence="1" type="ORF">LRU_00932</name>
</gene>
<comment type="caution">
    <text evidence="1">The sequence shown here is derived from an EMBL/GenBank/DDBJ whole genome shotgun (WGS) entry which is preliminary data.</text>
</comment>
<sequence length="37" mass="4497">MGFARNYGRQNHQSDFRRHQEVFFAFLSKITLKSHEL</sequence>
<dbReference type="AlphaFoldDB" id="F7QZS8"/>
<dbReference type="EMBL" id="AFOJ01000004">
    <property type="protein sequence ID" value="EGM52488.1"/>
    <property type="molecule type" value="Genomic_DNA"/>
</dbReference>
<evidence type="ECO:0000313" key="1">
    <source>
        <dbReference type="EMBL" id="EGM52488.1"/>
    </source>
</evidence>
<reference evidence="1 2" key="1">
    <citation type="journal article" date="2011" name="J. Bacteriol.">
        <title>Genome Sequence of Lactobacillus ruminis SPM0211, Isolated from a Fecal Sample from a Healthy Korean.</title>
        <authorList>
            <person name="Lee S."/>
            <person name="Cho Y.J."/>
            <person name="Lee A.H."/>
            <person name="Chun J."/>
            <person name="Ha N.J."/>
            <person name="Ko G."/>
        </authorList>
    </citation>
    <scope>NUCLEOTIDE SEQUENCE [LARGE SCALE GENOMIC DNA]</scope>
    <source>
        <strain evidence="1 2">SPM0211</strain>
    </source>
</reference>
<dbReference type="Proteomes" id="UP000002971">
    <property type="component" value="Unassembled WGS sequence"/>
</dbReference>
<accession>F7QZS8</accession>
<evidence type="ECO:0000313" key="2">
    <source>
        <dbReference type="Proteomes" id="UP000002971"/>
    </source>
</evidence>
<organism evidence="1 2">
    <name type="scientific">Ligilactobacillus ruminis SPM0211</name>
    <dbReference type="NCBI Taxonomy" id="1040964"/>
    <lineage>
        <taxon>Bacteria</taxon>
        <taxon>Bacillati</taxon>
        <taxon>Bacillota</taxon>
        <taxon>Bacilli</taxon>
        <taxon>Lactobacillales</taxon>
        <taxon>Lactobacillaceae</taxon>
        <taxon>Ligilactobacillus</taxon>
    </lineage>
</organism>
<protein>
    <submittedName>
        <fullName evidence="1">Uncharacterized protein</fullName>
    </submittedName>
</protein>